<protein>
    <submittedName>
        <fullName evidence="2">Uncharacterized protein</fullName>
    </submittedName>
</protein>
<proteinExistence type="predicted"/>
<comment type="caution">
    <text evidence="2">The sequence shown here is derived from an EMBL/GenBank/DDBJ whole genome shotgun (WGS) entry which is preliminary data.</text>
</comment>
<organism evidence="2 3">
    <name type="scientific">Mycobacterium simulans</name>
    <dbReference type="NCBI Taxonomy" id="627089"/>
    <lineage>
        <taxon>Bacteria</taxon>
        <taxon>Bacillati</taxon>
        <taxon>Actinomycetota</taxon>
        <taxon>Actinomycetes</taxon>
        <taxon>Mycobacteriales</taxon>
        <taxon>Mycobacteriaceae</taxon>
        <taxon>Mycobacterium</taxon>
    </lineage>
</organism>
<name>A0A7Z7IJI4_9MYCO</name>
<evidence type="ECO:0000313" key="2">
    <source>
        <dbReference type="EMBL" id="SOJ54741.1"/>
    </source>
</evidence>
<keyword evidence="3" id="KW-1185">Reference proteome</keyword>
<dbReference type="Proteomes" id="UP000554965">
    <property type="component" value="Unassembled WGS sequence"/>
</dbReference>
<feature type="region of interest" description="Disordered" evidence="1">
    <location>
        <begin position="60"/>
        <end position="80"/>
    </location>
</feature>
<dbReference type="EMBL" id="OCTY01000002">
    <property type="protein sequence ID" value="SOJ54741.1"/>
    <property type="molecule type" value="Genomic_DNA"/>
</dbReference>
<accession>A0A7Z7IJI4</accession>
<sequence>MTNAVEGNAACISTVTVTARPHVRGASLSSRSQRAAIADILRILLRSRLIRFRQRRGTPHYSKRHDYLENSGMEREMHRL</sequence>
<evidence type="ECO:0000256" key="1">
    <source>
        <dbReference type="SAM" id="MobiDB-lite"/>
    </source>
</evidence>
<evidence type="ECO:0000313" key="3">
    <source>
        <dbReference type="Proteomes" id="UP000554965"/>
    </source>
</evidence>
<gene>
    <name evidence="2" type="ORF">MSIMFB_02234</name>
</gene>
<reference evidence="2 3" key="1">
    <citation type="submission" date="2017-10" db="EMBL/GenBank/DDBJ databases">
        <authorList>
            <consortium name="Urmite Genomes"/>
        </authorList>
    </citation>
    <scope>NUCLEOTIDE SEQUENCE [LARGE SCALE GENOMIC DNA]</scope>
    <source>
        <strain evidence="2 3">FB-527</strain>
    </source>
</reference>
<dbReference type="AlphaFoldDB" id="A0A7Z7IJI4"/>
<feature type="compositionally biased region" description="Basic and acidic residues" evidence="1">
    <location>
        <begin position="64"/>
        <end position="80"/>
    </location>
</feature>